<dbReference type="Gene3D" id="3.30.420.110">
    <property type="entry name" value="MutS, connector domain"/>
    <property type="match status" value="1"/>
</dbReference>
<dbReference type="SUPFAM" id="SSF53150">
    <property type="entry name" value="DNA repair protein MutS, domain II"/>
    <property type="match status" value="1"/>
</dbReference>
<dbReference type="KEGG" id="ccel:CCDG5_1597"/>
<dbReference type="PANTHER" id="PTHR11361:SF34">
    <property type="entry name" value="DNA MISMATCH REPAIR PROTEIN MSH1, MITOCHONDRIAL"/>
    <property type="match status" value="1"/>
</dbReference>
<dbReference type="PROSITE" id="PS00486">
    <property type="entry name" value="DNA_MISMATCH_REPAIR_2"/>
    <property type="match status" value="1"/>
</dbReference>
<gene>
    <name evidence="9 12" type="primary">mutS</name>
    <name evidence="12" type="ORF">CCDG5_1597</name>
</gene>
<dbReference type="InterPro" id="IPR007696">
    <property type="entry name" value="DNA_mismatch_repair_MutS_core"/>
</dbReference>
<dbReference type="InterPro" id="IPR007860">
    <property type="entry name" value="DNA_mmatch_repair_MutS_con_dom"/>
</dbReference>
<dbReference type="PIRSF" id="PIRSF037677">
    <property type="entry name" value="DNA_mis_repair_Msh6"/>
    <property type="match status" value="1"/>
</dbReference>
<dbReference type="SUPFAM" id="SSF52540">
    <property type="entry name" value="P-loop containing nucleoside triphosphate hydrolases"/>
    <property type="match status" value="1"/>
</dbReference>
<dbReference type="GO" id="GO:0005524">
    <property type="term" value="F:ATP binding"/>
    <property type="evidence" value="ECO:0007669"/>
    <property type="project" value="UniProtKB-UniRule"/>
</dbReference>
<dbReference type="HOGENOM" id="CLU_002472_4_0_9"/>
<feature type="domain" description="DNA mismatch repair proteins mutS family" evidence="11">
    <location>
        <begin position="695"/>
        <end position="711"/>
    </location>
</feature>
<evidence type="ECO:0000256" key="2">
    <source>
        <dbReference type="ARBA" id="ARBA00021982"/>
    </source>
</evidence>
<evidence type="ECO:0000256" key="1">
    <source>
        <dbReference type="ARBA" id="ARBA00006271"/>
    </source>
</evidence>
<evidence type="ECO:0000256" key="3">
    <source>
        <dbReference type="ARBA" id="ARBA00022741"/>
    </source>
</evidence>
<keyword evidence="4 9" id="KW-0227">DNA damage</keyword>
<dbReference type="SMART" id="SM00533">
    <property type="entry name" value="MUTSd"/>
    <property type="match status" value="1"/>
</dbReference>
<dbReference type="InterPro" id="IPR000432">
    <property type="entry name" value="DNA_mismatch_repair_MutS_C"/>
</dbReference>
<dbReference type="InterPro" id="IPR036187">
    <property type="entry name" value="DNA_mismatch_repair_MutS_sf"/>
</dbReference>
<dbReference type="Pfam" id="PF05192">
    <property type="entry name" value="MutS_III"/>
    <property type="match status" value="1"/>
</dbReference>
<dbReference type="GO" id="GO:0006298">
    <property type="term" value="P:mismatch repair"/>
    <property type="evidence" value="ECO:0007669"/>
    <property type="project" value="UniProtKB-UniRule"/>
</dbReference>
<evidence type="ECO:0000259" key="11">
    <source>
        <dbReference type="PROSITE" id="PS00486"/>
    </source>
</evidence>
<dbReference type="PANTHER" id="PTHR11361">
    <property type="entry name" value="DNA MISMATCH REPAIR PROTEIN MUTS FAMILY MEMBER"/>
    <property type="match status" value="1"/>
</dbReference>
<dbReference type="InterPro" id="IPR005748">
    <property type="entry name" value="DNA_mismatch_repair_MutS"/>
</dbReference>
<comment type="similarity">
    <text evidence="1 9 10">Belongs to the DNA mismatch repair MutS family.</text>
</comment>
<organism evidence="12 13">
    <name type="scientific">[Clostridium] cellulosi</name>
    <dbReference type="NCBI Taxonomy" id="29343"/>
    <lineage>
        <taxon>Bacteria</taxon>
        <taxon>Bacillati</taxon>
        <taxon>Bacillota</taxon>
        <taxon>Clostridia</taxon>
        <taxon>Eubacteriales</taxon>
        <taxon>Oscillospiraceae</taxon>
        <taxon>Oscillospiraceae incertae sedis</taxon>
    </lineage>
</organism>
<dbReference type="GO" id="GO:0140664">
    <property type="term" value="F:ATP-dependent DNA damage sensor activity"/>
    <property type="evidence" value="ECO:0007669"/>
    <property type="project" value="InterPro"/>
</dbReference>
<keyword evidence="13" id="KW-1185">Reference proteome</keyword>
<dbReference type="SUPFAM" id="SSF48334">
    <property type="entry name" value="DNA repair protein MutS, domain III"/>
    <property type="match status" value="1"/>
</dbReference>
<dbReference type="SMART" id="SM00534">
    <property type="entry name" value="MUTSac"/>
    <property type="match status" value="1"/>
</dbReference>
<dbReference type="EMBL" id="LM995447">
    <property type="protein sequence ID" value="CDZ24707.1"/>
    <property type="molecule type" value="Genomic_DNA"/>
</dbReference>
<dbReference type="OrthoDB" id="9802448at2"/>
<dbReference type="InterPro" id="IPR017261">
    <property type="entry name" value="DNA_mismatch_repair_MutS/MSH"/>
</dbReference>
<dbReference type="STRING" id="29343.CCDG5_1597"/>
<dbReference type="Pfam" id="PF01624">
    <property type="entry name" value="MutS_I"/>
    <property type="match status" value="1"/>
</dbReference>
<dbReference type="GO" id="GO:0030983">
    <property type="term" value="F:mismatched DNA binding"/>
    <property type="evidence" value="ECO:0007669"/>
    <property type="project" value="InterPro"/>
</dbReference>
<evidence type="ECO:0000256" key="10">
    <source>
        <dbReference type="RuleBase" id="RU003756"/>
    </source>
</evidence>
<keyword evidence="5 9" id="KW-0067">ATP-binding</keyword>
<dbReference type="InterPro" id="IPR027417">
    <property type="entry name" value="P-loop_NTPase"/>
</dbReference>
<dbReference type="Pfam" id="PF05190">
    <property type="entry name" value="MutS_IV"/>
    <property type="match status" value="1"/>
</dbReference>
<name>A0A078KQA4_9FIRM</name>
<evidence type="ECO:0000256" key="6">
    <source>
        <dbReference type="ARBA" id="ARBA00023125"/>
    </source>
</evidence>
<evidence type="ECO:0000256" key="7">
    <source>
        <dbReference type="ARBA" id="ARBA00023204"/>
    </source>
</evidence>
<keyword evidence="3 9" id="KW-0547">Nucleotide-binding</keyword>
<dbReference type="Proteomes" id="UP000032431">
    <property type="component" value="Chromosome I"/>
</dbReference>
<dbReference type="Gene3D" id="3.40.1170.10">
    <property type="entry name" value="DNA repair protein MutS, domain I"/>
    <property type="match status" value="1"/>
</dbReference>
<dbReference type="InterPro" id="IPR045076">
    <property type="entry name" value="MutS"/>
</dbReference>
<comment type="function">
    <text evidence="8 9">This protein is involved in the repair of mismatches in DNA. It is possible that it carries out the mismatch recognition step. This protein has a weak ATPase activity.</text>
</comment>
<evidence type="ECO:0000313" key="13">
    <source>
        <dbReference type="Proteomes" id="UP000032431"/>
    </source>
</evidence>
<dbReference type="InterPro" id="IPR007695">
    <property type="entry name" value="DNA_mismatch_repair_MutS-lik_N"/>
</dbReference>
<accession>A0A078KQA4</accession>
<dbReference type="HAMAP" id="MF_00096">
    <property type="entry name" value="MutS"/>
    <property type="match status" value="1"/>
</dbReference>
<evidence type="ECO:0000256" key="5">
    <source>
        <dbReference type="ARBA" id="ARBA00022840"/>
    </source>
</evidence>
<evidence type="ECO:0000256" key="4">
    <source>
        <dbReference type="ARBA" id="ARBA00022763"/>
    </source>
</evidence>
<protein>
    <recommendedName>
        <fullName evidence="2 9">DNA mismatch repair protein MutS</fullName>
    </recommendedName>
</protein>
<evidence type="ECO:0000256" key="8">
    <source>
        <dbReference type="ARBA" id="ARBA00024647"/>
    </source>
</evidence>
<dbReference type="InterPro" id="IPR016151">
    <property type="entry name" value="DNA_mismatch_repair_MutS_N"/>
</dbReference>
<dbReference type="InterPro" id="IPR007861">
    <property type="entry name" value="DNA_mismatch_repair_MutS_clamp"/>
</dbReference>
<evidence type="ECO:0000313" key="12">
    <source>
        <dbReference type="EMBL" id="CDZ24707.1"/>
    </source>
</evidence>
<dbReference type="Gene3D" id="3.40.50.300">
    <property type="entry name" value="P-loop containing nucleotide triphosphate hydrolases"/>
    <property type="match status" value="1"/>
</dbReference>
<dbReference type="Pfam" id="PF05188">
    <property type="entry name" value="MutS_II"/>
    <property type="match status" value="1"/>
</dbReference>
<dbReference type="Gene3D" id="1.10.1420.10">
    <property type="match status" value="2"/>
</dbReference>
<reference evidence="13" key="1">
    <citation type="submission" date="2014-07" db="EMBL/GenBank/DDBJ databases">
        <authorList>
            <person name="Wibberg D."/>
        </authorList>
    </citation>
    <scope>NUCLEOTIDE SEQUENCE [LARGE SCALE GENOMIC DNA]</scope>
    <source>
        <strain evidence="13">DG5</strain>
    </source>
</reference>
<dbReference type="GO" id="GO:0003684">
    <property type="term" value="F:damaged DNA binding"/>
    <property type="evidence" value="ECO:0007669"/>
    <property type="project" value="UniProtKB-UniRule"/>
</dbReference>
<dbReference type="GO" id="GO:0005829">
    <property type="term" value="C:cytosol"/>
    <property type="evidence" value="ECO:0007669"/>
    <property type="project" value="TreeGrafter"/>
</dbReference>
<evidence type="ECO:0000256" key="9">
    <source>
        <dbReference type="HAMAP-Rule" id="MF_00096"/>
    </source>
</evidence>
<dbReference type="PATRIC" id="fig|29343.3.peg.1682"/>
<keyword evidence="6 9" id="KW-0238">DNA-binding</keyword>
<dbReference type="SUPFAM" id="SSF55271">
    <property type="entry name" value="DNA repair protein MutS, domain I"/>
    <property type="match status" value="1"/>
</dbReference>
<dbReference type="AlphaFoldDB" id="A0A078KQA4"/>
<proteinExistence type="inferred from homology"/>
<feature type="binding site" evidence="9">
    <location>
        <begin position="621"/>
        <end position="628"/>
    </location>
    <ligand>
        <name>ATP</name>
        <dbReference type="ChEBI" id="CHEBI:30616"/>
    </ligand>
</feature>
<sequence>MSEMTPMMRQYLKIKEKHKDEILFFRLGDFYEMFFDDADIAARELELTLTGKDCGLEERAPMCGIPYHSCESYIARLLAKGYKVAICEQTEDPALAKGLVRREIVRVITPGTVIEGSMLDEAKNNFLASIYVSGNKAGICFADVSTGEAYVTLVESDDIATRINNENGRYMPSEAIINNECAALKGATAFLKEKINCTVNVFDDDRYDSSPEPLLKQFNKETLEEIGLEGKPETVMAMNALLSYLKDTQINGLERLDTIYYYSEEQYMRLDLSTRRNLELCETMRGREKRGTLLWVLDKTKTAMGKRLLRTWIEQPLLNCAEIVRRHNAVGELVSDSIMRADLADGLTGVYDLERLMTRIVYGSANARELRSLAQTAEKLPSIKERMAGVNSQLLKEIYAGIDPLQDVFKLIDDSIVEDPPALLKEGGIIKDGYNAEVDELREAMTNGHGFLAKIEAAEREKTGIKNLRIGYNRVFGYYIEVTKSNLSQVPDYYIRKQTLTNCERYITQELKELESRVLGAQERIKQLEFQLFDEVRKKVAEQLHRIQRTAKSLAKLDVLVSFAQTAVDNNYCCPDVSLDGKIIIKDGRHPVVEMMMKDTPFVPNDTLLDLDENRTAIITGPNMAGKSTYMRQVALIVLMSQIGSFVPASSAKLGIVDSIFTRVGASDDLASGQSTFMVEMSEVANILQNATRQSLLIFDEIGRGTSTFDGMSIARAVVEYVNDKKRLGAKTLFATHYHELTEMESMYDGIKNYNVAVKKHGDDITFLRRIIAGGADDSYGIEVAKLAGLPNSVISRSKEILKQLNAGQPVAVRRKKLAEVRPQEPAQVSFTNPTTDKIMSKLRTIDANTLSPIEALNILFELCKLAQDH</sequence>
<keyword evidence="7 9" id="KW-0234">DNA repair</keyword>
<dbReference type="FunFam" id="3.40.50.300:FF:000870">
    <property type="entry name" value="MutS protein homolog 4"/>
    <property type="match status" value="1"/>
</dbReference>
<dbReference type="CDD" id="cd03284">
    <property type="entry name" value="ABC_MutS1"/>
    <property type="match status" value="1"/>
</dbReference>
<dbReference type="FunFam" id="3.40.1170.10:FF:000001">
    <property type="entry name" value="DNA mismatch repair protein MutS"/>
    <property type="match status" value="1"/>
</dbReference>
<dbReference type="NCBIfam" id="NF003810">
    <property type="entry name" value="PRK05399.1"/>
    <property type="match status" value="1"/>
</dbReference>
<dbReference type="NCBIfam" id="TIGR01070">
    <property type="entry name" value="mutS1"/>
    <property type="match status" value="1"/>
</dbReference>
<dbReference type="Pfam" id="PF00488">
    <property type="entry name" value="MutS_V"/>
    <property type="match status" value="1"/>
</dbReference>
<dbReference type="InterPro" id="IPR036678">
    <property type="entry name" value="MutS_con_dom_sf"/>
</dbReference>
<dbReference type="FunFam" id="1.10.1420.10:FF:000007">
    <property type="entry name" value="DNA mismatch repair protein MutS"/>
    <property type="match status" value="1"/>
</dbReference>